<comment type="caution">
    <text evidence="8">The sequence shown here is derived from an EMBL/GenBank/DDBJ whole genome shotgun (WGS) entry which is preliminary data.</text>
</comment>
<dbReference type="CDD" id="cd00143">
    <property type="entry name" value="PP2Cc"/>
    <property type="match status" value="1"/>
</dbReference>
<dbReference type="Gene3D" id="1.10.510.10">
    <property type="entry name" value="Transferase(Phosphotransferase) domain 1"/>
    <property type="match status" value="1"/>
</dbReference>
<dbReference type="SUPFAM" id="SSF81606">
    <property type="entry name" value="PP2C-like"/>
    <property type="match status" value="1"/>
</dbReference>
<keyword evidence="2" id="KW-0808">Transferase</keyword>
<evidence type="ECO:0000256" key="2">
    <source>
        <dbReference type="ARBA" id="ARBA00022679"/>
    </source>
</evidence>
<protein>
    <recommendedName>
        <fullName evidence="10">Non-specific serine/threonine protein kinase</fullName>
    </recommendedName>
</protein>
<dbReference type="EMBL" id="AAOW01000005">
    <property type="protein sequence ID" value="EAR61861.1"/>
    <property type="molecule type" value="Genomic_DNA"/>
</dbReference>
<dbReference type="RefSeq" id="WP_007022596.1">
    <property type="nucleotide sequence ID" value="NZ_CH724127.1"/>
</dbReference>
<evidence type="ECO:0000313" key="8">
    <source>
        <dbReference type="EMBL" id="EAR61861.1"/>
    </source>
</evidence>
<dbReference type="PROSITE" id="PS51746">
    <property type="entry name" value="PPM_2"/>
    <property type="match status" value="1"/>
</dbReference>
<keyword evidence="4" id="KW-0418">Kinase</keyword>
<evidence type="ECO:0000256" key="1">
    <source>
        <dbReference type="ARBA" id="ARBA00022527"/>
    </source>
</evidence>
<dbReference type="SMART" id="SM00332">
    <property type="entry name" value="PP2Cc"/>
    <property type="match status" value="1"/>
</dbReference>
<organism evidence="8 9">
    <name type="scientific">Neptuniibacter caesariensis</name>
    <dbReference type="NCBI Taxonomy" id="207954"/>
    <lineage>
        <taxon>Bacteria</taxon>
        <taxon>Pseudomonadati</taxon>
        <taxon>Pseudomonadota</taxon>
        <taxon>Gammaproteobacteria</taxon>
        <taxon>Oceanospirillales</taxon>
        <taxon>Oceanospirillaceae</taxon>
        <taxon>Neptuniibacter</taxon>
    </lineage>
</organism>
<dbReference type="SUPFAM" id="SSF56112">
    <property type="entry name" value="Protein kinase-like (PK-like)"/>
    <property type="match status" value="1"/>
</dbReference>
<dbReference type="Gene3D" id="3.60.40.10">
    <property type="entry name" value="PPM-type phosphatase domain"/>
    <property type="match status" value="1"/>
</dbReference>
<accession>A0A7U8C6Z7</accession>
<evidence type="ECO:0000259" key="6">
    <source>
        <dbReference type="PROSITE" id="PS50011"/>
    </source>
</evidence>
<dbReference type="Pfam" id="PF13672">
    <property type="entry name" value="PP2C_2"/>
    <property type="match status" value="1"/>
</dbReference>
<dbReference type="InterPro" id="IPR000719">
    <property type="entry name" value="Prot_kinase_dom"/>
</dbReference>
<dbReference type="InterPro" id="IPR008271">
    <property type="entry name" value="Ser/Thr_kinase_AS"/>
</dbReference>
<dbReference type="Proteomes" id="UP000002171">
    <property type="component" value="Unassembled WGS sequence"/>
</dbReference>
<dbReference type="InterPro" id="IPR036457">
    <property type="entry name" value="PPM-type-like_dom_sf"/>
</dbReference>
<keyword evidence="1" id="KW-0723">Serine/threonine-protein kinase</keyword>
<dbReference type="GO" id="GO:0005524">
    <property type="term" value="F:ATP binding"/>
    <property type="evidence" value="ECO:0007669"/>
    <property type="project" value="UniProtKB-KW"/>
</dbReference>
<evidence type="ECO:0000313" key="9">
    <source>
        <dbReference type="Proteomes" id="UP000002171"/>
    </source>
</evidence>
<dbReference type="PROSITE" id="PS00108">
    <property type="entry name" value="PROTEIN_KINASE_ST"/>
    <property type="match status" value="1"/>
</dbReference>
<keyword evidence="5" id="KW-0067">ATP-binding</keyword>
<dbReference type="InterPro" id="IPR001932">
    <property type="entry name" value="PPM-type_phosphatase-like_dom"/>
</dbReference>
<sequence length="573" mass="64623">MSSKNLSLRFGGLSSAGIKDLNQDAFAAHLPTTTDLEFKGGAAVIADGVSSCEDSHIASQTSVTSFMQDYFSTPHSWSVRNSVSRVMTALNSWLHKENSQSSREKDSMLCTFSATIIKSNTLHLFHVGDSRVYLFQDGELEQLTSDHVRKSGGKNYLARALGGDRHLEVDYSTRALSEGDLVIMTTDGVHDFISPKDLKSIISTGFEDAESTAKKLIDLALKNGSDDNLTALITCVDQLPKETLDESHTRLIQLPIPPVMKAGNKIDGYEVLDVIFSGTRSHMYLVKDQENADKYVLKAPSTNFSDDTLYLDGFIREEWVGQRIDHPNVMKTYPGKPDKRFLYYLGEHVQGMNLREWMNDNPNPPLDEVRDLTKQIIRGLRAFQRADMVHQDLKPENIMINQDGRVKILDFGTVKIAGIEEMNSPLDKSIPQGSVNYVAPEYLLGEKGNFKSDLFSLATIVYEMICGKLPYKEMSANQISLKSYAEMDYTPALHHRRDLPLWVEGALKKALQPNPRFRYDAFSEFLQDITHPNQSLESMVQHQPYLERNPLLVWKVIALILLMINLVQFYLDQ</sequence>
<dbReference type="SMART" id="SM00220">
    <property type="entry name" value="S_TKc"/>
    <property type="match status" value="1"/>
</dbReference>
<evidence type="ECO:0000256" key="3">
    <source>
        <dbReference type="ARBA" id="ARBA00022741"/>
    </source>
</evidence>
<feature type="domain" description="PPM-type phosphatase" evidence="7">
    <location>
        <begin position="9"/>
        <end position="236"/>
    </location>
</feature>
<dbReference type="InterPro" id="IPR011009">
    <property type="entry name" value="Kinase-like_dom_sf"/>
</dbReference>
<dbReference type="PROSITE" id="PS50011">
    <property type="entry name" value="PROTEIN_KINASE_DOM"/>
    <property type="match status" value="1"/>
</dbReference>
<dbReference type="Gene3D" id="3.30.200.20">
    <property type="entry name" value="Phosphorylase Kinase, domain 1"/>
    <property type="match status" value="1"/>
</dbReference>
<evidence type="ECO:0008006" key="10">
    <source>
        <dbReference type="Google" id="ProtNLM"/>
    </source>
</evidence>
<feature type="domain" description="Protein kinase" evidence="6">
    <location>
        <begin position="269"/>
        <end position="534"/>
    </location>
</feature>
<dbReference type="AlphaFoldDB" id="A0A7U8C6Z7"/>
<evidence type="ECO:0000256" key="4">
    <source>
        <dbReference type="ARBA" id="ARBA00022777"/>
    </source>
</evidence>
<dbReference type="Pfam" id="PF00069">
    <property type="entry name" value="Pkinase"/>
    <property type="match status" value="1"/>
</dbReference>
<reference evidence="8 9" key="1">
    <citation type="submission" date="2006-02" db="EMBL/GenBank/DDBJ databases">
        <authorList>
            <person name="Pinhassi J."/>
            <person name="Pedros-Alio C."/>
            <person name="Ferriera S."/>
            <person name="Johnson J."/>
            <person name="Kravitz S."/>
            <person name="Halpern A."/>
            <person name="Remington K."/>
            <person name="Beeson K."/>
            <person name="Tran B."/>
            <person name="Rogers Y.-H."/>
            <person name="Friedman R."/>
            <person name="Venter J.C."/>
        </authorList>
    </citation>
    <scope>NUCLEOTIDE SEQUENCE [LARGE SCALE GENOMIC DNA]</scope>
    <source>
        <strain evidence="8 9">MED92</strain>
    </source>
</reference>
<evidence type="ECO:0000259" key="7">
    <source>
        <dbReference type="PROSITE" id="PS51746"/>
    </source>
</evidence>
<keyword evidence="9" id="KW-1185">Reference proteome</keyword>
<dbReference type="PANTHER" id="PTHR24351">
    <property type="entry name" value="RIBOSOMAL PROTEIN S6 KINASE"/>
    <property type="match status" value="1"/>
</dbReference>
<evidence type="ECO:0000256" key="5">
    <source>
        <dbReference type="ARBA" id="ARBA00022840"/>
    </source>
</evidence>
<name>A0A7U8C6Z7_NEPCE</name>
<dbReference type="CDD" id="cd14014">
    <property type="entry name" value="STKc_PknB_like"/>
    <property type="match status" value="1"/>
</dbReference>
<gene>
    <name evidence="8" type="ORF">MED92_02898</name>
</gene>
<dbReference type="GO" id="GO:0004674">
    <property type="term" value="F:protein serine/threonine kinase activity"/>
    <property type="evidence" value="ECO:0007669"/>
    <property type="project" value="UniProtKB-KW"/>
</dbReference>
<dbReference type="SMART" id="SM00331">
    <property type="entry name" value="PP2C_SIG"/>
    <property type="match status" value="1"/>
</dbReference>
<proteinExistence type="predicted"/>
<dbReference type="OrthoDB" id="9801841at2"/>
<keyword evidence="3" id="KW-0547">Nucleotide-binding</keyword>